<dbReference type="CDD" id="cd06577">
    <property type="entry name" value="PASTA_pknB"/>
    <property type="match status" value="3"/>
</dbReference>
<sequence length="330" mass="36885">MKFWIKTNSVKQVVIHLLLAAISFILLLVLFFFYFIPYIARQDEVTEVPRLTGASIDSVLAISDALPVEIIIQDSSFSTDYKPGTILSQYPLPGTQVKPGRKVYLTICPKEPPMTEMPKLTGISYPTAIAKLKSSQLQLGRIRFEPDIAIDIVLEQEIDGKPVPPGTPIKMGTKVDLVVGSGIGEEEFDVPDLTGLTLEEAETVLKERSLRLGIVRYDENAQAPYRRIFKQNPAAFVDLSQYELAGYDKHGKPIYRPIKVRSDSLFADGSHSKSLNLSKVPRNKIRPGEMIDVWVSNNPTYSVFNDTISVMMNEMQPIDSLIKKGGNRKK</sequence>
<dbReference type="PROSITE" id="PS51178">
    <property type="entry name" value="PASTA"/>
    <property type="match status" value="2"/>
</dbReference>
<dbReference type="SUPFAM" id="SSF54184">
    <property type="entry name" value="Penicillin-binding protein 2x (pbp-2x), c-terminal domain"/>
    <property type="match status" value="1"/>
</dbReference>
<evidence type="ECO:0000313" key="3">
    <source>
        <dbReference type="EMBL" id="NIK73366.1"/>
    </source>
</evidence>
<name>A0A846MP78_9BACT</name>
<protein>
    <submittedName>
        <fullName evidence="3">Beta-lactam-binding protein with PASTA domain</fullName>
    </submittedName>
</protein>
<dbReference type="Gene3D" id="3.30.10.20">
    <property type="match status" value="3"/>
</dbReference>
<organism evidence="3 4">
    <name type="scientific">Thermonema lapsum</name>
    <dbReference type="NCBI Taxonomy" id="28195"/>
    <lineage>
        <taxon>Bacteria</taxon>
        <taxon>Pseudomonadati</taxon>
        <taxon>Bacteroidota</taxon>
        <taxon>Cytophagia</taxon>
        <taxon>Cytophagales</taxon>
        <taxon>Thermonemataceae</taxon>
        <taxon>Thermonema</taxon>
    </lineage>
</organism>
<keyword evidence="4" id="KW-1185">Reference proteome</keyword>
<proteinExistence type="predicted"/>
<dbReference type="RefSeq" id="WP_166918611.1">
    <property type="nucleotide sequence ID" value="NZ_JAASRN010000001.1"/>
</dbReference>
<dbReference type="InterPro" id="IPR005543">
    <property type="entry name" value="PASTA_dom"/>
</dbReference>
<dbReference type="AlphaFoldDB" id="A0A846MP78"/>
<feature type="domain" description="PASTA" evidence="2">
    <location>
        <begin position="111"/>
        <end position="181"/>
    </location>
</feature>
<evidence type="ECO:0000256" key="1">
    <source>
        <dbReference type="SAM" id="Phobius"/>
    </source>
</evidence>
<dbReference type="Pfam" id="PF03793">
    <property type="entry name" value="PASTA"/>
    <property type="match status" value="2"/>
</dbReference>
<feature type="transmembrane region" description="Helical" evidence="1">
    <location>
        <begin position="12"/>
        <end position="36"/>
    </location>
</feature>
<reference evidence="3 4" key="1">
    <citation type="submission" date="2020-03" db="EMBL/GenBank/DDBJ databases">
        <title>Genomic Encyclopedia of Type Strains, Phase IV (KMG-IV): sequencing the most valuable type-strain genomes for metagenomic binning, comparative biology and taxonomic classification.</title>
        <authorList>
            <person name="Goeker M."/>
        </authorList>
    </citation>
    <scope>NUCLEOTIDE SEQUENCE [LARGE SCALE GENOMIC DNA]</scope>
    <source>
        <strain evidence="3 4">DSM 5718</strain>
    </source>
</reference>
<evidence type="ECO:0000259" key="2">
    <source>
        <dbReference type="PROSITE" id="PS51178"/>
    </source>
</evidence>
<comment type="caution">
    <text evidence="3">The sequence shown here is derived from an EMBL/GenBank/DDBJ whole genome shotgun (WGS) entry which is preliminary data.</text>
</comment>
<evidence type="ECO:0000313" key="4">
    <source>
        <dbReference type="Proteomes" id="UP000537126"/>
    </source>
</evidence>
<keyword evidence="1" id="KW-0812">Transmembrane</keyword>
<keyword evidence="1" id="KW-1133">Transmembrane helix</keyword>
<feature type="domain" description="PASTA" evidence="2">
    <location>
        <begin position="42"/>
        <end position="109"/>
    </location>
</feature>
<keyword evidence="1" id="KW-0472">Membrane</keyword>
<accession>A0A846MP78</accession>
<gene>
    <name evidence="3" type="ORF">FHS56_000852</name>
</gene>
<dbReference type="Proteomes" id="UP000537126">
    <property type="component" value="Unassembled WGS sequence"/>
</dbReference>
<dbReference type="SMART" id="SM00740">
    <property type="entry name" value="PASTA"/>
    <property type="match status" value="3"/>
</dbReference>
<dbReference type="EMBL" id="JAASRN010000001">
    <property type="protein sequence ID" value="NIK73366.1"/>
    <property type="molecule type" value="Genomic_DNA"/>
</dbReference>